<feature type="domain" description="Spore germination protein N-terminal" evidence="9">
    <location>
        <begin position="22"/>
        <end position="217"/>
    </location>
</feature>
<dbReference type="NCBIfam" id="TIGR02887">
    <property type="entry name" value="spore_ger_x_C"/>
    <property type="match status" value="1"/>
</dbReference>
<dbReference type="GO" id="GO:0016020">
    <property type="term" value="C:membrane"/>
    <property type="evidence" value="ECO:0007669"/>
    <property type="project" value="UniProtKB-SubCell"/>
</dbReference>
<evidence type="ECO:0000256" key="6">
    <source>
        <dbReference type="ARBA" id="ARBA00023139"/>
    </source>
</evidence>
<dbReference type="InterPro" id="IPR046953">
    <property type="entry name" value="Spore_GerAC-like_C"/>
</dbReference>
<keyword evidence="4" id="KW-0732">Signal</keyword>
<dbReference type="GO" id="GO:0009847">
    <property type="term" value="P:spore germination"/>
    <property type="evidence" value="ECO:0007669"/>
    <property type="project" value="InterPro"/>
</dbReference>
<dbReference type="InterPro" id="IPR057336">
    <property type="entry name" value="GerAC_N"/>
</dbReference>
<proteinExistence type="inferred from homology"/>
<dbReference type="Proteomes" id="UP000595823">
    <property type="component" value="Chromosome"/>
</dbReference>
<dbReference type="PROSITE" id="PS51257">
    <property type="entry name" value="PROKAR_LIPOPROTEIN"/>
    <property type="match status" value="1"/>
</dbReference>
<dbReference type="EMBL" id="CP054705">
    <property type="protein sequence ID" value="QQK77959.1"/>
    <property type="molecule type" value="Genomic_DNA"/>
</dbReference>
<dbReference type="PANTHER" id="PTHR35789:SF1">
    <property type="entry name" value="SPORE GERMINATION PROTEIN B3"/>
    <property type="match status" value="1"/>
</dbReference>
<evidence type="ECO:0000259" key="9">
    <source>
        <dbReference type="Pfam" id="PF25198"/>
    </source>
</evidence>
<evidence type="ECO:0000256" key="7">
    <source>
        <dbReference type="ARBA" id="ARBA00023288"/>
    </source>
</evidence>
<evidence type="ECO:0000313" key="10">
    <source>
        <dbReference type="EMBL" id="QQK77959.1"/>
    </source>
</evidence>
<comment type="similarity">
    <text evidence="2">Belongs to the GerABKC lipoprotein family.</text>
</comment>
<dbReference type="AlphaFoldDB" id="A0A7T7CDF2"/>
<dbReference type="Pfam" id="PF05504">
    <property type="entry name" value="Spore_GerAC"/>
    <property type="match status" value="1"/>
</dbReference>
<keyword evidence="6" id="KW-0564">Palmitate</keyword>
<accession>A0A7T7CDF2</accession>
<evidence type="ECO:0000256" key="4">
    <source>
        <dbReference type="ARBA" id="ARBA00022729"/>
    </source>
</evidence>
<organism evidence="10 11">
    <name type="scientific">Salicibibacter cibarius</name>
    <dbReference type="NCBI Taxonomy" id="2743000"/>
    <lineage>
        <taxon>Bacteria</taxon>
        <taxon>Bacillati</taxon>
        <taxon>Bacillota</taxon>
        <taxon>Bacilli</taxon>
        <taxon>Bacillales</taxon>
        <taxon>Bacillaceae</taxon>
        <taxon>Salicibibacter</taxon>
    </lineage>
</organism>
<keyword evidence="7" id="KW-0449">Lipoprotein</keyword>
<evidence type="ECO:0000256" key="5">
    <source>
        <dbReference type="ARBA" id="ARBA00023136"/>
    </source>
</evidence>
<gene>
    <name evidence="10" type="ORF">HUG15_21835</name>
</gene>
<dbReference type="InterPro" id="IPR008844">
    <property type="entry name" value="Spore_GerAC-like"/>
</dbReference>
<name>A0A7T7CDF2_9BACI</name>
<evidence type="ECO:0000256" key="2">
    <source>
        <dbReference type="ARBA" id="ARBA00007886"/>
    </source>
</evidence>
<evidence type="ECO:0000259" key="8">
    <source>
        <dbReference type="Pfam" id="PF05504"/>
    </source>
</evidence>
<comment type="subcellular location">
    <subcellularLocation>
        <location evidence="1">Membrane</location>
        <topology evidence="1">Lipid-anchor</topology>
    </subcellularLocation>
</comment>
<keyword evidence="5" id="KW-0472">Membrane</keyword>
<evidence type="ECO:0000256" key="3">
    <source>
        <dbReference type="ARBA" id="ARBA00022544"/>
    </source>
</evidence>
<dbReference type="Gene3D" id="3.30.300.210">
    <property type="entry name" value="Nutrient germinant receptor protein C, domain 3"/>
    <property type="match status" value="1"/>
</dbReference>
<dbReference type="PANTHER" id="PTHR35789">
    <property type="entry name" value="SPORE GERMINATION PROTEIN B3"/>
    <property type="match status" value="1"/>
</dbReference>
<sequence length="399" mass="45374">MKRIGVRCLLFLFIPLITGCWDSEDIENRANVLAIAIDEVDSNTEEEEDNITHLGDTPQTEMIRVTVQIAVPGEVPLGPPMGGESESEPVWVLSTIGHTLEEAISNLQQEIAEQLFLGQIRVIVLNEDVAKKGVDRFNESLRRNPEIRRSAWMVVSAEEAAQYMDIAPELEQVPTIYLSNMIENAVGLGKFPEDYMGLFWRRTSSKGQDGYLPYLKVMTSDNIQMNGLAYFKGDQMVDSTEPVDIGTFMGIIGFQKGGYDYFDSVPGTDAHVLTEAIQRQSKINTEMKEGEPRLSVTMRYEFDIIEKTDDDVDLSDPQVIKRIETKGREGLIDNAEQFISQMQEEQSDIFGFGEYIRAKHPGYWKREIGTKENWHEHFQDLDVDVDAKYNIRRVDTQAR</sequence>
<evidence type="ECO:0000256" key="1">
    <source>
        <dbReference type="ARBA" id="ARBA00004635"/>
    </source>
</evidence>
<keyword evidence="11" id="KW-1185">Reference proteome</keyword>
<protein>
    <submittedName>
        <fullName evidence="10">Ger(X)C family spore germination protein</fullName>
    </submittedName>
</protein>
<reference evidence="10 11" key="1">
    <citation type="submission" date="2020-06" db="EMBL/GenBank/DDBJ databases">
        <title>Genomic analysis of Salicibibacter sp. NKC5-3.</title>
        <authorList>
            <person name="Oh Y.J."/>
        </authorList>
    </citation>
    <scope>NUCLEOTIDE SEQUENCE [LARGE SCALE GENOMIC DNA]</scope>
    <source>
        <strain evidence="10 11">NKC5-3</strain>
    </source>
</reference>
<keyword evidence="3" id="KW-0309">Germination</keyword>
<dbReference type="Pfam" id="PF25198">
    <property type="entry name" value="Spore_GerAC_N"/>
    <property type="match status" value="1"/>
</dbReference>
<dbReference type="RefSeq" id="WP_200125797.1">
    <property type="nucleotide sequence ID" value="NZ_CP054705.1"/>
</dbReference>
<dbReference type="InterPro" id="IPR038501">
    <property type="entry name" value="Spore_GerAC_C_sf"/>
</dbReference>
<evidence type="ECO:0000313" key="11">
    <source>
        <dbReference type="Proteomes" id="UP000595823"/>
    </source>
</evidence>
<feature type="domain" description="Spore germination GerAC-like C-terminal" evidence="8">
    <location>
        <begin position="226"/>
        <end position="394"/>
    </location>
</feature>
<dbReference type="KEGG" id="scia:HUG15_21835"/>